<accession>A0A9P4MXD8</accession>
<dbReference type="Pfam" id="PF24883">
    <property type="entry name" value="NPHP3_N"/>
    <property type="match status" value="1"/>
</dbReference>
<dbReference type="Gene3D" id="3.40.50.300">
    <property type="entry name" value="P-loop containing nucleotide triphosphate hydrolases"/>
    <property type="match status" value="1"/>
</dbReference>
<dbReference type="SUPFAM" id="SSF53474">
    <property type="entry name" value="alpha/beta-Hydrolases"/>
    <property type="match status" value="1"/>
</dbReference>
<dbReference type="InterPro" id="IPR056693">
    <property type="entry name" value="DUF7791"/>
</dbReference>
<feature type="domain" description="DUF7791" evidence="5">
    <location>
        <begin position="693"/>
        <end position="752"/>
    </location>
</feature>
<dbReference type="Gene3D" id="3.40.50.1820">
    <property type="entry name" value="alpha/beta hydrolase"/>
    <property type="match status" value="1"/>
</dbReference>
<dbReference type="Proteomes" id="UP000799536">
    <property type="component" value="Unassembled WGS sequence"/>
</dbReference>
<protein>
    <recommendedName>
        <fullName evidence="8">NACHT domain-containing protein</fullName>
    </recommendedName>
</protein>
<dbReference type="Gene3D" id="1.25.40.20">
    <property type="entry name" value="Ankyrin repeat-containing domain"/>
    <property type="match status" value="1"/>
</dbReference>
<feature type="domain" description="Nephrocystin 3-like N-terminal" evidence="4">
    <location>
        <begin position="350"/>
        <end position="530"/>
    </location>
</feature>
<dbReference type="EMBL" id="ML993914">
    <property type="protein sequence ID" value="KAF2203093.1"/>
    <property type="molecule type" value="Genomic_DNA"/>
</dbReference>
<reference evidence="6" key="1">
    <citation type="journal article" date="2020" name="Stud. Mycol.">
        <title>101 Dothideomycetes genomes: a test case for predicting lifestyles and emergence of pathogens.</title>
        <authorList>
            <person name="Haridas S."/>
            <person name="Albert R."/>
            <person name="Binder M."/>
            <person name="Bloem J."/>
            <person name="Labutti K."/>
            <person name="Salamov A."/>
            <person name="Andreopoulos B."/>
            <person name="Baker S."/>
            <person name="Barry K."/>
            <person name="Bills G."/>
            <person name="Bluhm B."/>
            <person name="Cannon C."/>
            <person name="Castanera R."/>
            <person name="Culley D."/>
            <person name="Daum C."/>
            <person name="Ezra D."/>
            <person name="Gonzalez J."/>
            <person name="Henrissat B."/>
            <person name="Kuo A."/>
            <person name="Liang C."/>
            <person name="Lipzen A."/>
            <person name="Lutzoni F."/>
            <person name="Magnuson J."/>
            <person name="Mondo S."/>
            <person name="Nolan M."/>
            <person name="Ohm R."/>
            <person name="Pangilinan J."/>
            <person name="Park H.-J."/>
            <person name="Ramirez L."/>
            <person name="Alfaro M."/>
            <person name="Sun H."/>
            <person name="Tritt A."/>
            <person name="Yoshinaga Y."/>
            <person name="Zwiers L.-H."/>
            <person name="Turgeon B."/>
            <person name="Goodwin S."/>
            <person name="Spatafora J."/>
            <person name="Crous P."/>
            <person name="Grigoriev I."/>
        </authorList>
    </citation>
    <scope>NUCLEOTIDE SEQUENCE</scope>
    <source>
        <strain evidence="6">ATCC 74209</strain>
    </source>
</reference>
<dbReference type="InterPro" id="IPR002110">
    <property type="entry name" value="Ankyrin_rpt"/>
</dbReference>
<dbReference type="SMART" id="SM00248">
    <property type="entry name" value="ANK"/>
    <property type="match status" value="3"/>
</dbReference>
<feature type="compositionally biased region" description="Pro residues" evidence="3">
    <location>
        <begin position="1278"/>
        <end position="1288"/>
    </location>
</feature>
<evidence type="ECO:0000256" key="1">
    <source>
        <dbReference type="ARBA" id="ARBA00022737"/>
    </source>
</evidence>
<feature type="region of interest" description="Disordered" evidence="3">
    <location>
        <begin position="1114"/>
        <end position="1133"/>
    </location>
</feature>
<keyword evidence="7" id="KW-1185">Reference proteome</keyword>
<evidence type="ECO:0000256" key="3">
    <source>
        <dbReference type="SAM" id="MobiDB-lite"/>
    </source>
</evidence>
<feature type="compositionally biased region" description="Polar residues" evidence="3">
    <location>
        <begin position="1222"/>
        <end position="1236"/>
    </location>
</feature>
<dbReference type="OrthoDB" id="427518at2759"/>
<sequence length="1288" mass="147111">MTAKSDITVKELGFTLLSNPADPQADVFFVHGLQGHPRATWASSSSDLQRNQSQARKQGFRERLTKAFRTRSAEDAAPGADTGVYWPSDLLRQSFPKLRIFTYGYDSHVTHWFKGPAMQLDIFSYGESLLLGLVSRRTEDAQRPLIFVVHSLGGLIIKEVLRRARGSTDPRFKNIYLATTGIVFFGTPHHGGNYTNIGLTARKIVAASGFDASQKVLRDLKFDSSVAKMLSEEFTQFLDERKPVVYTFQEASGLSGFGPLSGKVVDDFSSSLEYPLQFKDHIYANHMNICRFSGPEDDGYEKVHAAFIHILSGDIQRASQAHGIYPRVLESLFLPDHEERLNQVEPAHKGTFEWLYQDRVPFIQWLKAGNGIFWISGKPASGKSTLLKFAVSDTRTYEHLHENNSINRWITGDFFFTNRGKQEQRCVEGLLQRILFQLLSQSKELLPFIERIFKEHADHHGWLLIYLEDALKKIIEQRKVPINICLFVDALDEQSEGYYQNHATLLNYLRSLVERADGKTVRLLLCLTSRPENIFVDCLRGYPGFRIHEHTQGDIDMYVNNRIAQYVSSRPDLGVDPNNTAFFRELCSQVCRRAEGVFLWVKLVVTDIIEGLRDGDPPNALQRKLDTLPGDGDLQQLYSGILLRLPPNYLHEAYIMLWIAYSSNEPVPLSEFFQAKDLMMQGDADYNWATPTVRQMELQLLSRCRGFLEIQYSFTRDEQGREYSGPFAQFLHLSVKDFLRESDGFDTVRETLKVRFPRSKALEENGHAYLLRYRVAQHFRKYGNDPHQITTLPSFDLRKFDVLYHAYMVEMTLGRPVYEPLDALAHFADSYNLTTCYLRHRGWQAPVSWQPTFLVLCVQAGLLMYVEHTLANKSNLQTLPGRPLLHYAVFPVPESLSQGRTDPFLATSKMIRLLIRYGADVHREFESLTALAFAFQAFYGRGTRLGGSQHLIIETLLRDGASPEVQTRPPREPLAGAVRDNGQLVTPLQMAVQKDDQGTVELLLKYDASIDSLDEDDWIALRKGYIYGDKCPYADEERSKKWWADRDRAIKEGRNKKPMLRLIERYMNMPRRNRAGWDRTNIPVISPKMPPRLNVEPAFGPHNTSYSPRIMKSSMQCSTGSQSPERSVSNPLSDWNSYHSVPYPNGSSSPFNGESFVEPDLNRHSVGHLNASSQQYTYHKPQMMNWINADPHPTPHLHRIHPDLQGQIGAPRSYPLIDNRPRSNNVSRQPPSSDLDPQNRRRLDLPVDPPYLAHYDISRSPPFGHSQSFPLRIRSDPGNPPIPPYPLD</sequence>
<proteinExistence type="predicted"/>
<dbReference type="PANTHER" id="PTHR10039">
    <property type="entry name" value="AMELOGENIN"/>
    <property type="match status" value="1"/>
</dbReference>
<dbReference type="InterPro" id="IPR027417">
    <property type="entry name" value="P-loop_NTPase"/>
</dbReference>
<dbReference type="InterPro" id="IPR056884">
    <property type="entry name" value="NPHP3-like_N"/>
</dbReference>
<dbReference type="PROSITE" id="PS50088">
    <property type="entry name" value="ANK_REPEAT"/>
    <property type="match status" value="1"/>
</dbReference>
<dbReference type="SUPFAM" id="SSF52540">
    <property type="entry name" value="P-loop containing nucleoside triphosphate hydrolases"/>
    <property type="match status" value="1"/>
</dbReference>
<dbReference type="InterPro" id="IPR036770">
    <property type="entry name" value="Ankyrin_rpt-contain_sf"/>
</dbReference>
<dbReference type="PANTHER" id="PTHR10039:SF5">
    <property type="entry name" value="NACHT DOMAIN-CONTAINING PROTEIN"/>
    <property type="match status" value="1"/>
</dbReference>
<dbReference type="SUPFAM" id="SSF48403">
    <property type="entry name" value="Ankyrin repeat"/>
    <property type="match status" value="1"/>
</dbReference>
<evidence type="ECO:0000259" key="4">
    <source>
        <dbReference type="Pfam" id="PF24883"/>
    </source>
</evidence>
<keyword evidence="2" id="KW-0040">ANK repeat</keyword>
<evidence type="ECO:0000313" key="6">
    <source>
        <dbReference type="EMBL" id="KAF2203093.1"/>
    </source>
</evidence>
<gene>
    <name evidence="6" type="ORF">GQ43DRAFT_470318</name>
</gene>
<evidence type="ECO:0008006" key="8">
    <source>
        <dbReference type="Google" id="ProtNLM"/>
    </source>
</evidence>
<evidence type="ECO:0000313" key="7">
    <source>
        <dbReference type="Proteomes" id="UP000799536"/>
    </source>
</evidence>
<name>A0A9P4MXD8_9PLEO</name>
<comment type="caution">
    <text evidence="6">The sequence shown here is derived from an EMBL/GenBank/DDBJ whole genome shotgun (WGS) entry which is preliminary data.</text>
</comment>
<evidence type="ECO:0000256" key="2">
    <source>
        <dbReference type="PROSITE-ProRule" id="PRU00023"/>
    </source>
</evidence>
<dbReference type="InterPro" id="IPR029058">
    <property type="entry name" value="AB_hydrolase_fold"/>
</dbReference>
<keyword evidence="1" id="KW-0677">Repeat</keyword>
<evidence type="ECO:0000259" key="5">
    <source>
        <dbReference type="Pfam" id="PF25053"/>
    </source>
</evidence>
<organism evidence="6 7">
    <name type="scientific">Delitschia confertaspora ATCC 74209</name>
    <dbReference type="NCBI Taxonomy" id="1513339"/>
    <lineage>
        <taxon>Eukaryota</taxon>
        <taxon>Fungi</taxon>
        <taxon>Dikarya</taxon>
        <taxon>Ascomycota</taxon>
        <taxon>Pezizomycotina</taxon>
        <taxon>Dothideomycetes</taxon>
        <taxon>Pleosporomycetidae</taxon>
        <taxon>Pleosporales</taxon>
        <taxon>Delitschiaceae</taxon>
        <taxon>Delitschia</taxon>
    </lineage>
</organism>
<feature type="region of interest" description="Disordered" evidence="3">
    <location>
        <begin position="1189"/>
        <end position="1288"/>
    </location>
</feature>
<feature type="repeat" description="ANK" evidence="2">
    <location>
        <begin position="983"/>
        <end position="1015"/>
    </location>
</feature>
<dbReference type="Pfam" id="PF25053">
    <property type="entry name" value="DUF7791"/>
    <property type="match status" value="1"/>
</dbReference>